<comment type="caution">
    <text evidence="1">The sequence shown here is derived from an EMBL/GenBank/DDBJ whole genome shotgun (WGS) entry which is preliminary data.</text>
</comment>
<gene>
    <name evidence="1" type="ORF">TPR58_16595</name>
</gene>
<reference evidence="1 2" key="1">
    <citation type="submission" date="2024-05" db="EMBL/GenBank/DDBJ databases">
        <title>Sphingomonas sp. HF-S3 16S ribosomal RNA gene Genome sequencing and assembly.</title>
        <authorList>
            <person name="Lee H."/>
        </authorList>
    </citation>
    <scope>NUCLEOTIDE SEQUENCE [LARGE SCALE GENOMIC DNA]</scope>
    <source>
        <strain evidence="1 2">HF-S3</strain>
    </source>
</reference>
<name>A0ABV0BFE4_9SPHN</name>
<evidence type="ECO:0008006" key="3">
    <source>
        <dbReference type="Google" id="ProtNLM"/>
    </source>
</evidence>
<sequence length="263" mass="29212">MLGLFKPKLPVDPDEFEWLMAGYAWLLQEFDGIEGLRGTGLVLPDGDYFPASRATGHMRAVELFDQVRAIAGMSDWQCDLYEGATDADPHVAHGHALRRLTAAQPLGTFGYADGRYHVTYNPDELARPQSLVATFAHELAHYLIHSARTRPPGGPELEEHATDLAAIFMGFGVFQANSARDFRQFQDAGEQGWQMRSSGYLSELSRVTALAMFVRLTDADAKAAEVALKDYLRGPFRKAIAALDHRHPRLAEEIAAVDLAEWR</sequence>
<evidence type="ECO:0000313" key="2">
    <source>
        <dbReference type="Proteomes" id="UP001427805"/>
    </source>
</evidence>
<evidence type="ECO:0000313" key="1">
    <source>
        <dbReference type="EMBL" id="MEN3748795.1"/>
    </source>
</evidence>
<dbReference type="RefSeq" id="WP_346247832.1">
    <property type="nucleotide sequence ID" value="NZ_JBDIZK010000010.1"/>
</dbReference>
<protein>
    <recommendedName>
        <fullName evidence="3">IrrE N-terminal-like domain-containing protein</fullName>
    </recommendedName>
</protein>
<dbReference type="EMBL" id="JBDIZK010000010">
    <property type="protein sequence ID" value="MEN3748795.1"/>
    <property type="molecule type" value="Genomic_DNA"/>
</dbReference>
<dbReference type="Proteomes" id="UP001427805">
    <property type="component" value="Unassembled WGS sequence"/>
</dbReference>
<accession>A0ABV0BFE4</accession>
<keyword evidence="2" id="KW-1185">Reference proteome</keyword>
<proteinExistence type="predicted"/>
<organism evidence="1 2">
    <name type="scientific">Sphingomonas rustica</name>
    <dbReference type="NCBI Taxonomy" id="3103142"/>
    <lineage>
        <taxon>Bacteria</taxon>
        <taxon>Pseudomonadati</taxon>
        <taxon>Pseudomonadota</taxon>
        <taxon>Alphaproteobacteria</taxon>
        <taxon>Sphingomonadales</taxon>
        <taxon>Sphingomonadaceae</taxon>
        <taxon>Sphingomonas</taxon>
    </lineage>
</organism>